<evidence type="ECO:0000313" key="2">
    <source>
        <dbReference type="Proteomes" id="UP001485043"/>
    </source>
</evidence>
<dbReference type="PANTHER" id="PTHR45912">
    <property type="entry name" value="CILIA- AND FLAGELLA-ASSOCIATED PROTEIN 47"/>
    <property type="match status" value="1"/>
</dbReference>
<comment type="caution">
    <text evidence="1">The sequence shown here is derived from an EMBL/GenBank/DDBJ whole genome shotgun (WGS) entry which is preliminary data.</text>
</comment>
<name>A0AAW1T9I7_9CHLO</name>
<dbReference type="AlphaFoldDB" id="A0AAW1T9I7"/>
<evidence type="ECO:0000313" key="1">
    <source>
        <dbReference type="EMBL" id="KAK9865479.1"/>
    </source>
</evidence>
<dbReference type="EMBL" id="JALJOV010000245">
    <property type="protein sequence ID" value="KAK9865479.1"/>
    <property type="molecule type" value="Genomic_DNA"/>
</dbReference>
<dbReference type="GO" id="GO:0060271">
    <property type="term" value="P:cilium assembly"/>
    <property type="evidence" value="ECO:0007669"/>
    <property type="project" value="TreeGrafter"/>
</dbReference>
<protein>
    <submittedName>
        <fullName evidence="1">Uncharacterized protein</fullName>
    </submittedName>
</protein>
<gene>
    <name evidence="1" type="ORF">WJX84_001534</name>
</gene>
<dbReference type="Proteomes" id="UP001485043">
    <property type="component" value="Unassembled WGS sequence"/>
</dbReference>
<sequence length="67" mass="7796">MRLKMDDILQPDPLEMMIFVLYLFTALPQLIPKSNVTFNSKLQETQVSHIQLTNPGYTQRTHCIMAM</sequence>
<organism evidence="1 2">
    <name type="scientific">Apatococcus fuscideae</name>
    <dbReference type="NCBI Taxonomy" id="2026836"/>
    <lineage>
        <taxon>Eukaryota</taxon>
        <taxon>Viridiplantae</taxon>
        <taxon>Chlorophyta</taxon>
        <taxon>core chlorophytes</taxon>
        <taxon>Trebouxiophyceae</taxon>
        <taxon>Chlorellales</taxon>
        <taxon>Chlorellaceae</taxon>
        <taxon>Apatococcus</taxon>
    </lineage>
</organism>
<proteinExistence type="predicted"/>
<keyword evidence="2" id="KW-1185">Reference proteome</keyword>
<dbReference type="GO" id="GO:0005929">
    <property type="term" value="C:cilium"/>
    <property type="evidence" value="ECO:0007669"/>
    <property type="project" value="TreeGrafter"/>
</dbReference>
<reference evidence="1 2" key="1">
    <citation type="journal article" date="2024" name="Nat. Commun.">
        <title>Phylogenomics reveals the evolutionary origins of lichenization in chlorophyte algae.</title>
        <authorList>
            <person name="Puginier C."/>
            <person name="Libourel C."/>
            <person name="Otte J."/>
            <person name="Skaloud P."/>
            <person name="Haon M."/>
            <person name="Grisel S."/>
            <person name="Petersen M."/>
            <person name="Berrin J.G."/>
            <person name="Delaux P.M."/>
            <person name="Dal Grande F."/>
            <person name="Keller J."/>
        </authorList>
    </citation>
    <scope>NUCLEOTIDE SEQUENCE [LARGE SCALE GENOMIC DNA]</scope>
    <source>
        <strain evidence="1 2">SAG 2523</strain>
    </source>
</reference>
<accession>A0AAW1T9I7</accession>
<dbReference type="PANTHER" id="PTHR45912:SF3">
    <property type="entry name" value="CILIA- AND FLAGELLA-ASSOCIATED PROTEIN 47"/>
    <property type="match status" value="1"/>
</dbReference>